<dbReference type="AlphaFoldDB" id="A0A6C0X5K6"/>
<proteinExistence type="predicted"/>
<evidence type="ECO:0000313" key="2">
    <source>
        <dbReference type="EMBL" id="QIC54408.1"/>
    </source>
</evidence>
<geneLocation type="mitochondrion" evidence="2"/>
<feature type="transmembrane region" description="Helical" evidence="1">
    <location>
        <begin position="6"/>
        <end position="30"/>
    </location>
</feature>
<protein>
    <submittedName>
        <fullName evidence="2">ATP synthase F0 subunit 8</fullName>
    </submittedName>
</protein>
<evidence type="ECO:0000256" key="1">
    <source>
        <dbReference type="SAM" id="Phobius"/>
    </source>
</evidence>
<gene>
    <name evidence="2" type="primary">ATP8</name>
</gene>
<keyword evidence="1" id="KW-1133">Transmembrane helix</keyword>
<keyword evidence="2" id="KW-0496">Mitochondrion</keyword>
<sequence>MPQMSPIMWTSLFVSILSIIMLVQLVMHFLPNKPLLKDSSSASTLKLKLYDNKSLFNLWPFF</sequence>
<organism evidence="2">
    <name type="scientific">Stygobromus tenuis potomacus</name>
    <dbReference type="NCBI Taxonomy" id="1849149"/>
    <lineage>
        <taxon>Eukaryota</taxon>
        <taxon>Metazoa</taxon>
        <taxon>Ecdysozoa</taxon>
        <taxon>Arthropoda</taxon>
        <taxon>Crustacea</taxon>
        <taxon>Multicrustacea</taxon>
        <taxon>Malacostraca</taxon>
        <taxon>Eumalacostraca</taxon>
        <taxon>Peracarida</taxon>
        <taxon>Amphipoda</taxon>
        <taxon>Senticaudata</taxon>
        <taxon>Gammarida</taxon>
        <taxon>Crangonyctidira</taxon>
        <taxon>Crangonyctoidea</taxon>
        <taxon>Crangonyctidae</taxon>
        <taxon>Stygobromus</taxon>
    </lineage>
</organism>
<keyword evidence="1" id="KW-0472">Membrane</keyword>
<name>A0A6C0X5K6_9CRUS</name>
<dbReference type="EMBL" id="MN175621">
    <property type="protein sequence ID" value="QIC54408.1"/>
    <property type="molecule type" value="Genomic_DNA"/>
</dbReference>
<reference evidence="2" key="1">
    <citation type="submission" date="2019-07" db="EMBL/GenBank/DDBJ databases">
        <authorList>
            <person name="Benito J.B."/>
            <person name="Niemiller M.L."/>
        </authorList>
    </citation>
    <scope>NUCLEOTIDE SEQUENCE</scope>
</reference>
<keyword evidence="1" id="KW-0812">Transmembrane</keyword>
<accession>A0A6C0X5K6</accession>